<accession>A0ACC4DE67</accession>
<gene>
    <name evidence="1" type="ORF">ACCO45_009926</name>
</gene>
<dbReference type="EMBL" id="JBGNUJ010000010">
    <property type="protein sequence ID" value="KAL3954363.1"/>
    <property type="molecule type" value="Genomic_DNA"/>
</dbReference>
<sequence length="195" mass="21231">MVKLGIQTLDGSNTKWALPCITWTMTEKVRPIAPRCTTHAEFEQLRHGGRGAEPSVAGVEGKVRTVGRQSIHGGWQVGGKDRPLELSLRVAPYMLSSGRFRRQKVVCLVDNVSEHAEVTHSLSVILIMYELPGSGGSAGVGRVMQIKLPVVIAEDADGIIDWVDEVPPAYSDHASSPRRTIIGFEICGKSHPNEK</sequence>
<organism evidence="1 2">
    <name type="scientific">Purpureocillium lilacinum</name>
    <name type="common">Paecilomyces lilacinus</name>
    <dbReference type="NCBI Taxonomy" id="33203"/>
    <lineage>
        <taxon>Eukaryota</taxon>
        <taxon>Fungi</taxon>
        <taxon>Dikarya</taxon>
        <taxon>Ascomycota</taxon>
        <taxon>Pezizomycotina</taxon>
        <taxon>Sordariomycetes</taxon>
        <taxon>Hypocreomycetidae</taxon>
        <taxon>Hypocreales</taxon>
        <taxon>Ophiocordycipitaceae</taxon>
        <taxon>Purpureocillium</taxon>
    </lineage>
</organism>
<dbReference type="Proteomes" id="UP001638806">
    <property type="component" value="Unassembled WGS sequence"/>
</dbReference>
<evidence type="ECO:0000313" key="1">
    <source>
        <dbReference type="EMBL" id="KAL3954363.1"/>
    </source>
</evidence>
<comment type="caution">
    <text evidence="1">The sequence shown here is derived from an EMBL/GenBank/DDBJ whole genome shotgun (WGS) entry which is preliminary data.</text>
</comment>
<reference evidence="1" key="1">
    <citation type="submission" date="2024-12" db="EMBL/GenBank/DDBJ databases">
        <title>Comparative genomics and development of molecular markers within Purpureocillium lilacinum and among Purpureocillium species.</title>
        <authorList>
            <person name="Yeh Z.-Y."/>
            <person name="Ni N.-T."/>
            <person name="Lo P.-H."/>
            <person name="Mushyakhwo K."/>
            <person name="Lin C.-F."/>
            <person name="Nai Y.-S."/>
        </authorList>
    </citation>
    <scope>NUCLEOTIDE SEQUENCE</scope>
    <source>
        <strain evidence="1">NCHU-NPUST-175</strain>
    </source>
</reference>
<proteinExistence type="predicted"/>
<protein>
    <submittedName>
        <fullName evidence="1">Uncharacterized protein</fullName>
    </submittedName>
</protein>
<name>A0ACC4DE67_PURLI</name>
<keyword evidence="2" id="KW-1185">Reference proteome</keyword>
<evidence type="ECO:0000313" key="2">
    <source>
        <dbReference type="Proteomes" id="UP001638806"/>
    </source>
</evidence>